<sequence length="327" mass="36195">MIEMERPVPKLGFGKPLILGTSAEGSSYKTYSDIASIAADYGKQTEEYKAAFALLNQGDDSPGEVAIYCRKLGTEMQPLEDSLNEIFREDWYFLIATTMVPEEVEAIAAAVEMDNSRQYFTRSDDMKVVESLKAKGYTRTTVLYHTNPASYPEAAWVGRAASSDVGSVTWKFKKLAGINPLEISGTGLKSIHDLSANTYVTKAGDPVTSEGKTLSGEYIDIIHAKDYVRSSIEQGIQQLLNSSQKIAYDDTGIAQLESVVRTVLQRAYKQGIIAEDEDGLPMYGTNFKTRAEVDASDRAERNYKEGQFWFDLAGAIHETTIRGQIRL</sequence>
<evidence type="ECO:0008006" key="3">
    <source>
        <dbReference type="Google" id="ProtNLM"/>
    </source>
</evidence>
<dbReference type="EMBL" id="QKRB01000038">
    <property type="protein sequence ID" value="PZD96480.1"/>
    <property type="molecule type" value="Genomic_DNA"/>
</dbReference>
<reference evidence="1 2" key="1">
    <citation type="submission" date="2018-06" db="EMBL/GenBank/DDBJ databases">
        <title>Paenibacillus imtechensis sp. nov.</title>
        <authorList>
            <person name="Pinnaka A.K."/>
            <person name="Singh H."/>
            <person name="Kaur M."/>
        </authorList>
    </citation>
    <scope>NUCLEOTIDE SEQUENCE [LARGE SCALE GENOMIC DNA]</scope>
    <source>
        <strain evidence="1 2">SMB1</strain>
    </source>
</reference>
<gene>
    <name evidence="1" type="ORF">DNH61_07755</name>
</gene>
<dbReference type="Proteomes" id="UP000249522">
    <property type="component" value="Unassembled WGS sequence"/>
</dbReference>
<proteinExistence type="predicted"/>
<dbReference type="InterPro" id="IPR021808">
    <property type="entry name" value="DUF3383"/>
</dbReference>
<name>A0A2W1LEG5_9BACL</name>
<evidence type="ECO:0000313" key="1">
    <source>
        <dbReference type="EMBL" id="PZD96480.1"/>
    </source>
</evidence>
<dbReference type="OrthoDB" id="1684431at2"/>
<comment type="caution">
    <text evidence="1">The sequence shown here is derived from an EMBL/GenBank/DDBJ whole genome shotgun (WGS) entry which is preliminary data.</text>
</comment>
<accession>A0A2W1LEG5</accession>
<keyword evidence="2" id="KW-1185">Reference proteome</keyword>
<dbReference type="Pfam" id="PF11863">
    <property type="entry name" value="DUF3383"/>
    <property type="match status" value="1"/>
</dbReference>
<organism evidence="1 2">
    <name type="scientific">Paenibacillus sambharensis</name>
    <dbReference type="NCBI Taxonomy" id="1803190"/>
    <lineage>
        <taxon>Bacteria</taxon>
        <taxon>Bacillati</taxon>
        <taxon>Bacillota</taxon>
        <taxon>Bacilli</taxon>
        <taxon>Bacillales</taxon>
        <taxon>Paenibacillaceae</taxon>
        <taxon>Paenibacillus</taxon>
    </lineage>
</organism>
<protein>
    <recommendedName>
        <fullName evidence="3">DUF3383 domain-containing protein</fullName>
    </recommendedName>
</protein>
<evidence type="ECO:0000313" key="2">
    <source>
        <dbReference type="Proteomes" id="UP000249522"/>
    </source>
</evidence>
<dbReference type="AlphaFoldDB" id="A0A2W1LEG5"/>